<protein>
    <submittedName>
        <fullName evidence="2">Uncharacterized protein</fullName>
    </submittedName>
</protein>
<keyword evidence="1" id="KW-0812">Transmembrane</keyword>
<keyword evidence="1" id="KW-1133">Transmembrane helix</keyword>
<gene>
    <name evidence="2" type="ORF">EXN66_Car012568</name>
</gene>
<evidence type="ECO:0000313" key="3">
    <source>
        <dbReference type="Proteomes" id="UP000503349"/>
    </source>
</evidence>
<name>A0A6G1Q361_CHAAH</name>
<dbReference type="EMBL" id="CM015723">
    <property type="protein sequence ID" value="KAF3696889.1"/>
    <property type="molecule type" value="Genomic_DNA"/>
</dbReference>
<evidence type="ECO:0000256" key="1">
    <source>
        <dbReference type="SAM" id="Phobius"/>
    </source>
</evidence>
<feature type="transmembrane region" description="Helical" evidence="1">
    <location>
        <begin position="28"/>
        <end position="46"/>
    </location>
</feature>
<proteinExistence type="predicted"/>
<accession>A0A6G1Q361</accession>
<evidence type="ECO:0000313" key="2">
    <source>
        <dbReference type="EMBL" id="KAF3696889.1"/>
    </source>
</evidence>
<dbReference type="Proteomes" id="UP000503349">
    <property type="component" value="Chromosome 12"/>
</dbReference>
<reference evidence="2 3" key="1">
    <citation type="submission" date="2019-02" db="EMBL/GenBank/DDBJ databases">
        <title>Opniocepnalus argus genome.</title>
        <authorList>
            <person name="Zhou C."/>
            <person name="Xiao S."/>
        </authorList>
    </citation>
    <scope>NUCLEOTIDE SEQUENCE [LARGE SCALE GENOMIC DNA]</scope>
    <source>
        <strain evidence="2">OARG1902GOOAL</strain>
        <tissue evidence="2">Muscle</tissue>
    </source>
</reference>
<reference evidence="3" key="2">
    <citation type="submission" date="2019-02" db="EMBL/GenBank/DDBJ databases">
        <title>Opniocepnalus argus Var Kimnra genome.</title>
        <authorList>
            <person name="Zhou C."/>
            <person name="Xiao S."/>
        </authorList>
    </citation>
    <scope>NUCLEOTIDE SEQUENCE [LARGE SCALE GENOMIC DNA]</scope>
</reference>
<keyword evidence="3" id="KW-1185">Reference proteome</keyword>
<keyword evidence="1" id="KW-0472">Membrane</keyword>
<sequence length="69" mass="7628">MCECLHGSVCTYVVISVSSVTRCLCSSLLLACVCVCVCVCTHLHVFKVYDCVFTKRSHQSLTCFFIANI</sequence>
<organism evidence="2 3">
    <name type="scientific">Channa argus</name>
    <name type="common">Northern snakehead</name>
    <name type="synonym">Ophicephalus argus</name>
    <dbReference type="NCBI Taxonomy" id="215402"/>
    <lineage>
        <taxon>Eukaryota</taxon>
        <taxon>Metazoa</taxon>
        <taxon>Chordata</taxon>
        <taxon>Craniata</taxon>
        <taxon>Vertebrata</taxon>
        <taxon>Euteleostomi</taxon>
        <taxon>Actinopterygii</taxon>
        <taxon>Neopterygii</taxon>
        <taxon>Teleostei</taxon>
        <taxon>Neoteleostei</taxon>
        <taxon>Acanthomorphata</taxon>
        <taxon>Anabantaria</taxon>
        <taxon>Anabantiformes</taxon>
        <taxon>Channoidei</taxon>
        <taxon>Channidae</taxon>
        <taxon>Channa</taxon>
    </lineage>
</organism>
<dbReference type="AlphaFoldDB" id="A0A6G1Q361"/>